<reference evidence="1 2" key="1">
    <citation type="journal article" date="2018" name="Sci. Rep.">
        <title>Genomic signatures of local adaptation to the degree of environmental predictability in rotifers.</title>
        <authorList>
            <person name="Franch-Gras L."/>
            <person name="Hahn C."/>
            <person name="Garcia-Roger E.M."/>
            <person name="Carmona M.J."/>
            <person name="Serra M."/>
            <person name="Gomez A."/>
        </authorList>
    </citation>
    <scope>NUCLEOTIDE SEQUENCE [LARGE SCALE GENOMIC DNA]</scope>
    <source>
        <strain evidence="1">HYR1</strain>
    </source>
</reference>
<evidence type="ECO:0000313" key="1">
    <source>
        <dbReference type="EMBL" id="RMZ99831.1"/>
    </source>
</evidence>
<dbReference type="EMBL" id="REGN01010032">
    <property type="protein sequence ID" value="RMZ99831.1"/>
    <property type="molecule type" value="Genomic_DNA"/>
</dbReference>
<protein>
    <submittedName>
        <fullName evidence="1">Uncharacterized protein</fullName>
    </submittedName>
</protein>
<keyword evidence="2" id="KW-1185">Reference proteome</keyword>
<name>A0A3M7PL50_BRAPC</name>
<dbReference type="AlphaFoldDB" id="A0A3M7PL50"/>
<comment type="caution">
    <text evidence="1">The sequence shown here is derived from an EMBL/GenBank/DDBJ whole genome shotgun (WGS) entry which is preliminary data.</text>
</comment>
<sequence length="61" mass="7252">MVKIGLKIHKAPIMFNSAIINPFSYKITIKFWDYELYLVVFGILIINNTRKKFETRIEFIA</sequence>
<organism evidence="1 2">
    <name type="scientific">Brachionus plicatilis</name>
    <name type="common">Marine rotifer</name>
    <name type="synonym">Brachionus muelleri</name>
    <dbReference type="NCBI Taxonomy" id="10195"/>
    <lineage>
        <taxon>Eukaryota</taxon>
        <taxon>Metazoa</taxon>
        <taxon>Spiralia</taxon>
        <taxon>Gnathifera</taxon>
        <taxon>Rotifera</taxon>
        <taxon>Eurotatoria</taxon>
        <taxon>Monogononta</taxon>
        <taxon>Pseudotrocha</taxon>
        <taxon>Ploima</taxon>
        <taxon>Brachionidae</taxon>
        <taxon>Brachionus</taxon>
    </lineage>
</organism>
<accession>A0A3M7PL50</accession>
<proteinExistence type="predicted"/>
<gene>
    <name evidence="1" type="ORF">BpHYR1_007084</name>
</gene>
<evidence type="ECO:0000313" key="2">
    <source>
        <dbReference type="Proteomes" id="UP000276133"/>
    </source>
</evidence>
<dbReference type="Proteomes" id="UP000276133">
    <property type="component" value="Unassembled WGS sequence"/>
</dbReference>